<accession>A0A6J6U8U0</accession>
<organism evidence="1">
    <name type="scientific">freshwater metagenome</name>
    <dbReference type="NCBI Taxonomy" id="449393"/>
    <lineage>
        <taxon>unclassified sequences</taxon>
        <taxon>metagenomes</taxon>
        <taxon>ecological metagenomes</taxon>
    </lineage>
</organism>
<reference evidence="1" key="1">
    <citation type="submission" date="2020-05" db="EMBL/GenBank/DDBJ databases">
        <authorList>
            <person name="Chiriac C."/>
            <person name="Salcher M."/>
            <person name="Ghai R."/>
            <person name="Kavagutti S V."/>
        </authorList>
    </citation>
    <scope>NUCLEOTIDE SEQUENCE</scope>
</reference>
<dbReference type="AlphaFoldDB" id="A0A6J6U8U0"/>
<evidence type="ECO:0000313" key="1">
    <source>
        <dbReference type="EMBL" id="CAB4756250.1"/>
    </source>
</evidence>
<sequence length="107" mass="11679">MVHTNPFVKSRIALAASLLLLSASLSSCGVQIDNGCILIKKQSEERRQLGASLLEMADAGKVDEGLTVEDVQAQGYKYIIEGTQWVVDNPQCFTEDEVRIAKNLLGQ</sequence>
<name>A0A6J6U8U0_9ZZZZ</name>
<proteinExistence type="predicted"/>
<gene>
    <name evidence="1" type="ORF">UFOPK2844_00775</name>
</gene>
<dbReference type="EMBL" id="CAEZZG010000010">
    <property type="protein sequence ID" value="CAB4756250.1"/>
    <property type="molecule type" value="Genomic_DNA"/>
</dbReference>
<protein>
    <submittedName>
        <fullName evidence="1">Unannotated protein</fullName>
    </submittedName>
</protein>